<dbReference type="STRING" id="856736.SAMN04488058_102145"/>
<name>A0A1H6U9F8_9DEIO</name>
<dbReference type="OrthoDB" id="4827574at2"/>
<evidence type="ECO:0000313" key="3">
    <source>
        <dbReference type="Proteomes" id="UP000199223"/>
    </source>
</evidence>
<gene>
    <name evidence="2" type="ORF">SAMN04488058_102145</name>
</gene>
<proteinExistence type="predicted"/>
<evidence type="ECO:0000259" key="1">
    <source>
        <dbReference type="Pfam" id="PF05076"/>
    </source>
</evidence>
<feature type="domain" description="Suppressor of fused-like" evidence="1">
    <location>
        <begin position="45"/>
        <end position="219"/>
    </location>
</feature>
<dbReference type="Proteomes" id="UP000199223">
    <property type="component" value="Unassembled WGS sequence"/>
</dbReference>
<dbReference type="RefSeq" id="WP_092263381.1">
    <property type="nucleotide sequence ID" value="NZ_FNZA01000002.1"/>
</dbReference>
<keyword evidence="3" id="KW-1185">Reference proteome</keyword>
<dbReference type="Pfam" id="PF05076">
    <property type="entry name" value="SUFU"/>
    <property type="match status" value="1"/>
</dbReference>
<reference evidence="3" key="1">
    <citation type="submission" date="2016-10" db="EMBL/GenBank/DDBJ databases">
        <authorList>
            <person name="Varghese N."/>
            <person name="Submissions S."/>
        </authorList>
    </citation>
    <scope>NUCLEOTIDE SEQUENCE [LARGE SCALE GENOMIC DNA]</scope>
    <source>
        <strain evidence="3">CGMCC 1.10218</strain>
    </source>
</reference>
<organism evidence="2 3">
    <name type="scientific">Deinococcus reticulitermitis</name>
    <dbReference type="NCBI Taxonomy" id="856736"/>
    <lineage>
        <taxon>Bacteria</taxon>
        <taxon>Thermotogati</taxon>
        <taxon>Deinococcota</taxon>
        <taxon>Deinococci</taxon>
        <taxon>Deinococcales</taxon>
        <taxon>Deinococcaceae</taxon>
        <taxon>Deinococcus</taxon>
    </lineage>
</organism>
<protein>
    <submittedName>
        <fullName evidence="2">Suppressor of fused protein (SUFU)</fullName>
    </submittedName>
</protein>
<sequence>MTRADESDRPEWRARERMERHLSRFLGEATVWHEIVPEAGSGAWPVDIYRFAPTPGRPFHTLVTSGLSTRPMTVPEGVEEWSRAELVLCLPADWPLTLGEGGDLGDLADPEHAWPLELLRTLARLPHEHGTWLGWGHTVPNGHPPQPLAGTGFTGSLIGPVVTLPDEFLNVELEGEALWFYGVFPLYPEEIEFKLGAGAQALFDRLEAFRVTELVALDRPNVVTSRLPERA</sequence>
<dbReference type="InterPro" id="IPR020941">
    <property type="entry name" value="SUFU-like_domain"/>
</dbReference>
<accession>A0A1H6U9F8</accession>
<dbReference type="AlphaFoldDB" id="A0A1H6U9F8"/>
<dbReference type="EMBL" id="FNZA01000002">
    <property type="protein sequence ID" value="SEI89013.1"/>
    <property type="molecule type" value="Genomic_DNA"/>
</dbReference>
<evidence type="ECO:0000313" key="2">
    <source>
        <dbReference type="EMBL" id="SEI89013.1"/>
    </source>
</evidence>